<keyword evidence="2" id="KW-1185">Reference proteome</keyword>
<accession>A0ACC0NPW3</accession>
<organism evidence="1 2">
    <name type="scientific">Rhododendron molle</name>
    <name type="common">Chinese azalea</name>
    <name type="synonym">Azalea mollis</name>
    <dbReference type="NCBI Taxonomy" id="49168"/>
    <lineage>
        <taxon>Eukaryota</taxon>
        <taxon>Viridiplantae</taxon>
        <taxon>Streptophyta</taxon>
        <taxon>Embryophyta</taxon>
        <taxon>Tracheophyta</taxon>
        <taxon>Spermatophyta</taxon>
        <taxon>Magnoliopsida</taxon>
        <taxon>eudicotyledons</taxon>
        <taxon>Gunneridae</taxon>
        <taxon>Pentapetalae</taxon>
        <taxon>asterids</taxon>
        <taxon>Ericales</taxon>
        <taxon>Ericaceae</taxon>
        <taxon>Ericoideae</taxon>
        <taxon>Rhodoreae</taxon>
        <taxon>Rhododendron</taxon>
    </lineage>
</organism>
<name>A0ACC0NPW3_RHOML</name>
<evidence type="ECO:0000313" key="1">
    <source>
        <dbReference type="EMBL" id="KAI8555016.1"/>
    </source>
</evidence>
<comment type="caution">
    <text evidence="1">The sequence shown here is derived from an EMBL/GenBank/DDBJ whole genome shotgun (WGS) entry which is preliminary data.</text>
</comment>
<sequence>MAMGGSVLTGGGYGGAGGSGASSGDVRPNGSLLRDSARGKGTMAEEEETTEVPVDIRPEDVMFRPVEGSSGHRPITKEDVAEFLSDMGLTRLLEEYPEVGITVLMAQEEWEREIAASEATARAEREEPLRDMEAEERAKAKADGPRAPVVNLTRPPFSAEAYVPHMPHLFVPSGFIAYKPRRTKYDVELALRDPETHILSSWTQVCS</sequence>
<dbReference type="EMBL" id="CM046392">
    <property type="protein sequence ID" value="KAI8555016.1"/>
    <property type="molecule type" value="Genomic_DNA"/>
</dbReference>
<proteinExistence type="predicted"/>
<reference evidence="1" key="1">
    <citation type="submission" date="2022-02" db="EMBL/GenBank/DDBJ databases">
        <title>Plant Genome Project.</title>
        <authorList>
            <person name="Zhang R.-G."/>
        </authorList>
    </citation>
    <scope>NUCLEOTIDE SEQUENCE</scope>
    <source>
        <strain evidence="1">AT1</strain>
    </source>
</reference>
<gene>
    <name evidence="1" type="ORF">RHMOL_Rhmol05G0141300</name>
</gene>
<protein>
    <submittedName>
        <fullName evidence="1">Uncharacterized protein</fullName>
    </submittedName>
</protein>
<dbReference type="Proteomes" id="UP001062846">
    <property type="component" value="Chromosome 5"/>
</dbReference>
<evidence type="ECO:0000313" key="2">
    <source>
        <dbReference type="Proteomes" id="UP001062846"/>
    </source>
</evidence>